<dbReference type="EMBL" id="JAUIQD010000007">
    <property type="protein sequence ID" value="KAK3344092.1"/>
    <property type="molecule type" value="Genomic_DNA"/>
</dbReference>
<dbReference type="GO" id="GO:0003677">
    <property type="term" value="F:DNA binding"/>
    <property type="evidence" value="ECO:0007669"/>
    <property type="project" value="InterPro"/>
</dbReference>
<evidence type="ECO:0000259" key="2">
    <source>
        <dbReference type="PROSITE" id="PS00028"/>
    </source>
</evidence>
<feature type="region of interest" description="Disordered" evidence="1">
    <location>
        <begin position="374"/>
        <end position="394"/>
    </location>
</feature>
<protein>
    <recommendedName>
        <fullName evidence="2">C2H2-type domain-containing protein</fullName>
    </recommendedName>
</protein>
<feature type="compositionally biased region" description="Polar residues" evidence="1">
    <location>
        <begin position="88"/>
        <end position="106"/>
    </location>
</feature>
<organism evidence="3 4">
    <name type="scientific">Lasiosphaeria hispida</name>
    <dbReference type="NCBI Taxonomy" id="260671"/>
    <lineage>
        <taxon>Eukaryota</taxon>
        <taxon>Fungi</taxon>
        <taxon>Dikarya</taxon>
        <taxon>Ascomycota</taxon>
        <taxon>Pezizomycotina</taxon>
        <taxon>Sordariomycetes</taxon>
        <taxon>Sordariomycetidae</taxon>
        <taxon>Sordariales</taxon>
        <taxon>Lasiosphaeriaceae</taxon>
        <taxon>Lasiosphaeria</taxon>
    </lineage>
</organism>
<feature type="region of interest" description="Disordered" evidence="1">
    <location>
        <begin position="162"/>
        <end position="237"/>
    </location>
</feature>
<dbReference type="SMART" id="SM00355">
    <property type="entry name" value="ZnF_C2H2"/>
    <property type="match status" value="2"/>
</dbReference>
<feature type="region of interest" description="Disordered" evidence="1">
    <location>
        <begin position="451"/>
        <end position="474"/>
    </location>
</feature>
<accession>A0AAJ0H952</accession>
<sequence length="474" mass="52322">MPYEADSDVDLSRHGVRYTLSSIDDQQSLSLNGHFDQMHMEHGLGRQEGRSGSLPADFLDEELYHKPSGGDGVEKMEVDLPQPGPSHPFQNRQSLANANSSRTTQAAVVHHSRPKKDRGKFAMPPKHHLLDDQDELITSDVTPRVAKKAAVVGSALKTSVLPSDFSSQPAPSALPVPTDASAPKRRGRPAGWRPGSGPYSALSETAGSSTRRPKPKKPTSEVKRRGRPPKNPPLTPRQIYLKLTPKFIPFNCEWEGCPAELQNLDTLRRHLLIVHGKSATCKWANCAAKHGAPVDFATRGAFEAHIESAHLVPYAWHLGDGPHNNSGHPPDPSAVPPINPSFVASTKGRGGNGKGKDKERDDTLPLPAYLFDAHGNQVTPSLHNQQLETDEERRKRRQRLARLNQQRNNNAPEEPIRTQEEVDAMSAALDTKKARQKMFRDYRMAVCGGGDGRPPKYGKEWRGNMMPDTHVEEE</sequence>
<dbReference type="AlphaFoldDB" id="A0AAJ0H952"/>
<feature type="compositionally biased region" description="Polar residues" evidence="1">
    <location>
        <begin position="376"/>
        <end position="387"/>
    </location>
</feature>
<dbReference type="PROSITE" id="PS00028">
    <property type="entry name" value="ZINC_FINGER_C2H2_1"/>
    <property type="match status" value="1"/>
</dbReference>
<feature type="compositionally biased region" description="Pro residues" evidence="1">
    <location>
        <begin position="329"/>
        <end position="339"/>
    </location>
</feature>
<dbReference type="InterPro" id="IPR013087">
    <property type="entry name" value="Znf_C2H2_type"/>
</dbReference>
<feature type="compositionally biased region" description="Basic and acidic residues" evidence="1">
    <location>
        <begin position="453"/>
        <end position="462"/>
    </location>
</feature>
<feature type="region of interest" description="Disordered" evidence="1">
    <location>
        <begin position="65"/>
        <end position="125"/>
    </location>
</feature>
<evidence type="ECO:0000313" key="4">
    <source>
        <dbReference type="Proteomes" id="UP001275084"/>
    </source>
</evidence>
<gene>
    <name evidence="3" type="ORF">B0T25DRAFT_317526</name>
</gene>
<evidence type="ECO:0000313" key="3">
    <source>
        <dbReference type="EMBL" id="KAK3344092.1"/>
    </source>
</evidence>
<dbReference type="Proteomes" id="UP001275084">
    <property type="component" value="Unassembled WGS sequence"/>
</dbReference>
<evidence type="ECO:0000256" key="1">
    <source>
        <dbReference type="SAM" id="MobiDB-lite"/>
    </source>
</evidence>
<dbReference type="InterPro" id="IPR017956">
    <property type="entry name" value="AT_hook_DNA-bd_motif"/>
</dbReference>
<feature type="domain" description="C2H2-type" evidence="2">
    <location>
        <begin position="252"/>
        <end position="275"/>
    </location>
</feature>
<dbReference type="SMART" id="SM00384">
    <property type="entry name" value="AT_hook"/>
    <property type="match status" value="3"/>
</dbReference>
<reference evidence="3" key="2">
    <citation type="submission" date="2023-06" db="EMBL/GenBank/DDBJ databases">
        <authorList>
            <consortium name="Lawrence Berkeley National Laboratory"/>
            <person name="Haridas S."/>
            <person name="Hensen N."/>
            <person name="Bonometti L."/>
            <person name="Westerberg I."/>
            <person name="Brannstrom I.O."/>
            <person name="Guillou S."/>
            <person name="Cros-Aarteil S."/>
            <person name="Calhoun S."/>
            <person name="Kuo A."/>
            <person name="Mondo S."/>
            <person name="Pangilinan J."/>
            <person name="Riley R."/>
            <person name="Labutti K."/>
            <person name="Andreopoulos B."/>
            <person name="Lipzen A."/>
            <person name="Chen C."/>
            <person name="Yanf M."/>
            <person name="Daum C."/>
            <person name="Ng V."/>
            <person name="Clum A."/>
            <person name="Steindorff A."/>
            <person name="Ohm R."/>
            <person name="Martin F."/>
            <person name="Silar P."/>
            <person name="Natvig D."/>
            <person name="Lalanne C."/>
            <person name="Gautier V."/>
            <person name="Ament-Velasquez S.L."/>
            <person name="Kruys A."/>
            <person name="Hutchinson M.I."/>
            <person name="Powell A.J."/>
            <person name="Barry K."/>
            <person name="Miller A.N."/>
            <person name="Grigoriev I.V."/>
            <person name="Debuchy R."/>
            <person name="Gladieux P."/>
            <person name="Thoren M.H."/>
            <person name="Johannesson H."/>
        </authorList>
    </citation>
    <scope>NUCLEOTIDE SEQUENCE</scope>
    <source>
        <strain evidence="3">CBS 955.72</strain>
    </source>
</reference>
<name>A0AAJ0H952_9PEZI</name>
<proteinExistence type="predicted"/>
<keyword evidence="4" id="KW-1185">Reference proteome</keyword>
<feature type="region of interest" description="Disordered" evidence="1">
    <location>
        <begin position="322"/>
        <end position="362"/>
    </location>
</feature>
<reference evidence="3" key="1">
    <citation type="journal article" date="2023" name="Mol. Phylogenet. Evol.">
        <title>Genome-scale phylogeny and comparative genomics of the fungal order Sordariales.</title>
        <authorList>
            <person name="Hensen N."/>
            <person name="Bonometti L."/>
            <person name="Westerberg I."/>
            <person name="Brannstrom I.O."/>
            <person name="Guillou S."/>
            <person name="Cros-Aarteil S."/>
            <person name="Calhoun S."/>
            <person name="Haridas S."/>
            <person name="Kuo A."/>
            <person name="Mondo S."/>
            <person name="Pangilinan J."/>
            <person name="Riley R."/>
            <person name="LaButti K."/>
            <person name="Andreopoulos B."/>
            <person name="Lipzen A."/>
            <person name="Chen C."/>
            <person name="Yan M."/>
            <person name="Daum C."/>
            <person name="Ng V."/>
            <person name="Clum A."/>
            <person name="Steindorff A."/>
            <person name="Ohm R.A."/>
            <person name="Martin F."/>
            <person name="Silar P."/>
            <person name="Natvig D.O."/>
            <person name="Lalanne C."/>
            <person name="Gautier V."/>
            <person name="Ament-Velasquez S.L."/>
            <person name="Kruys A."/>
            <person name="Hutchinson M.I."/>
            <person name="Powell A.J."/>
            <person name="Barry K."/>
            <person name="Miller A.N."/>
            <person name="Grigoriev I.V."/>
            <person name="Debuchy R."/>
            <person name="Gladieux P."/>
            <person name="Hiltunen Thoren M."/>
            <person name="Johannesson H."/>
        </authorList>
    </citation>
    <scope>NUCLEOTIDE SEQUENCE</scope>
    <source>
        <strain evidence="3">CBS 955.72</strain>
    </source>
</reference>
<comment type="caution">
    <text evidence="3">The sequence shown here is derived from an EMBL/GenBank/DDBJ whole genome shotgun (WGS) entry which is preliminary data.</text>
</comment>